<name>A0ABS8XJU7_9BURK</name>
<protein>
    <submittedName>
        <fullName evidence="1">Addiction module protein</fullName>
    </submittedName>
</protein>
<dbReference type="EMBL" id="JAJTWT010000003">
    <property type="protein sequence ID" value="MCE4537495.1"/>
    <property type="molecule type" value="Genomic_DNA"/>
</dbReference>
<evidence type="ECO:0000313" key="1">
    <source>
        <dbReference type="EMBL" id="MCE4537495.1"/>
    </source>
</evidence>
<reference evidence="1 2" key="1">
    <citation type="submission" date="2021-12" db="EMBL/GenBank/DDBJ databases">
        <title>Genome seq of p7.</title>
        <authorList>
            <person name="Seo T."/>
        </authorList>
    </citation>
    <scope>NUCLEOTIDE SEQUENCE [LARGE SCALE GENOMIC DNA]</scope>
    <source>
        <strain evidence="1 2">P7</strain>
    </source>
</reference>
<dbReference type="RefSeq" id="WP_233391445.1">
    <property type="nucleotide sequence ID" value="NZ_JAJTWT010000003.1"/>
</dbReference>
<proteinExistence type="predicted"/>
<accession>A0ABS8XJU7</accession>
<evidence type="ECO:0000313" key="2">
    <source>
        <dbReference type="Proteomes" id="UP001201463"/>
    </source>
</evidence>
<dbReference type="Pfam" id="PF09720">
    <property type="entry name" value="Unstab_antitox"/>
    <property type="match status" value="1"/>
</dbReference>
<gene>
    <name evidence="1" type="ORF">LXT12_09565</name>
</gene>
<sequence>MSTLEALQAEVEKLSPADRSRLLEHLVEGLERDPEVESAWEAVAQARQEELKSGRVKPVLLDEALARLQARFPG</sequence>
<comment type="caution">
    <text evidence="1">The sequence shown here is derived from an EMBL/GenBank/DDBJ whole genome shotgun (WGS) entry which is preliminary data.</text>
</comment>
<organism evidence="1 2">
    <name type="scientific">Pelomonas caseinilytica</name>
    <dbReference type="NCBI Taxonomy" id="2906763"/>
    <lineage>
        <taxon>Bacteria</taxon>
        <taxon>Pseudomonadati</taxon>
        <taxon>Pseudomonadota</taxon>
        <taxon>Betaproteobacteria</taxon>
        <taxon>Burkholderiales</taxon>
        <taxon>Sphaerotilaceae</taxon>
        <taxon>Roseateles</taxon>
    </lineage>
</organism>
<dbReference type="Proteomes" id="UP001201463">
    <property type="component" value="Unassembled WGS sequence"/>
</dbReference>
<dbReference type="InterPro" id="IPR013406">
    <property type="entry name" value="CHP02574_addiction_mod"/>
</dbReference>
<keyword evidence="2" id="KW-1185">Reference proteome</keyword>